<evidence type="ECO:0000313" key="2">
    <source>
        <dbReference type="EMBL" id="EDO02849.1"/>
    </source>
</evidence>
<dbReference type="GeneID" id="5490062"/>
<proteinExistence type="predicted"/>
<dbReference type="HOGENOM" id="CLU_1294206_0_0_1"/>
<keyword evidence="1" id="KW-0732">Signal</keyword>
<dbReference type="RefSeq" id="XP_001593898.1">
    <property type="nucleotide sequence ID" value="XM_001593848.1"/>
</dbReference>
<name>A7EJ33_SCLS1</name>
<feature type="signal peptide" evidence="1">
    <location>
        <begin position="1"/>
        <end position="17"/>
    </location>
</feature>
<dbReference type="KEGG" id="ssl:SS1G_05326"/>
<dbReference type="Proteomes" id="UP000001312">
    <property type="component" value="Unassembled WGS sequence"/>
</dbReference>
<dbReference type="OMA" id="ACASIYC"/>
<gene>
    <name evidence="2" type="ORF">SS1G_05326</name>
</gene>
<evidence type="ECO:0000256" key="1">
    <source>
        <dbReference type="SAM" id="SignalP"/>
    </source>
</evidence>
<evidence type="ECO:0008006" key="4">
    <source>
        <dbReference type="Google" id="ProtNLM"/>
    </source>
</evidence>
<organism evidence="2 3">
    <name type="scientific">Sclerotinia sclerotiorum (strain ATCC 18683 / 1980 / Ss-1)</name>
    <name type="common">White mold</name>
    <name type="synonym">Whetzelinia sclerotiorum</name>
    <dbReference type="NCBI Taxonomy" id="665079"/>
    <lineage>
        <taxon>Eukaryota</taxon>
        <taxon>Fungi</taxon>
        <taxon>Dikarya</taxon>
        <taxon>Ascomycota</taxon>
        <taxon>Pezizomycotina</taxon>
        <taxon>Leotiomycetes</taxon>
        <taxon>Helotiales</taxon>
        <taxon>Sclerotiniaceae</taxon>
        <taxon>Sclerotinia</taxon>
    </lineage>
</organism>
<evidence type="ECO:0000313" key="3">
    <source>
        <dbReference type="Proteomes" id="UP000001312"/>
    </source>
</evidence>
<dbReference type="EMBL" id="CH476626">
    <property type="protein sequence ID" value="EDO02849.1"/>
    <property type="molecule type" value="Genomic_DNA"/>
</dbReference>
<accession>A7EJ33</accession>
<feature type="chain" id="PRO_5002708404" description="Cell wall protein" evidence="1">
    <location>
        <begin position="18"/>
        <end position="222"/>
    </location>
</feature>
<reference evidence="3" key="1">
    <citation type="journal article" date="2011" name="PLoS Genet.">
        <title>Genomic analysis of the necrotrophic fungal pathogens Sclerotinia sclerotiorum and Botrytis cinerea.</title>
        <authorList>
            <person name="Amselem J."/>
            <person name="Cuomo C.A."/>
            <person name="van Kan J.A."/>
            <person name="Viaud M."/>
            <person name="Benito E.P."/>
            <person name="Couloux A."/>
            <person name="Coutinho P.M."/>
            <person name="de Vries R.P."/>
            <person name="Dyer P.S."/>
            <person name="Fillinger S."/>
            <person name="Fournier E."/>
            <person name="Gout L."/>
            <person name="Hahn M."/>
            <person name="Kohn L."/>
            <person name="Lapalu N."/>
            <person name="Plummer K.M."/>
            <person name="Pradier J.M."/>
            <person name="Quevillon E."/>
            <person name="Sharon A."/>
            <person name="Simon A."/>
            <person name="ten Have A."/>
            <person name="Tudzynski B."/>
            <person name="Tudzynski P."/>
            <person name="Wincker P."/>
            <person name="Andrew M."/>
            <person name="Anthouard V."/>
            <person name="Beever R.E."/>
            <person name="Beffa R."/>
            <person name="Benoit I."/>
            <person name="Bouzid O."/>
            <person name="Brault B."/>
            <person name="Chen Z."/>
            <person name="Choquer M."/>
            <person name="Collemare J."/>
            <person name="Cotton P."/>
            <person name="Danchin E.G."/>
            <person name="Da Silva C."/>
            <person name="Gautier A."/>
            <person name="Giraud C."/>
            <person name="Giraud T."/>
            <person name="Gonzalez C."/>
            <person name="Grossetete S."/>
            <person name="Guldener U."/>
            <person name="Henrissat B."/>
            <person name="Howlett B.J."/>
            <person name="Kodira C."/>
            <person name="Kretschmer M."/>
            <person name="Lappartient A."/>
            <person name="Leroch M."/>
            <person name="Levis C."/>
            <person name="Mauceli E."/>
            <person name="Neuveglise C."/>
            <person name="Oeser B."/>
            <person name="Pearson M."/>
            <person name="Poulain J."/>
            <person name="Poussereau N."/>
            <person name="Quesneville H."/>
            <person name="Rascle C."/>
            <person name="Schumacher J."/>
            <person name="Segurens B."/>
            <person name="Sexton A."/>
            <person name="Silva E."/>
            <person name="Sirven C."/>
            <person name="Soanes D.M."/>
            <person name="Talbot N.J."/>
            <person name="Templeton M."/>
            <person name="Yandava C."/>
            <person name="Yarden O."/>
            <person name="Zeng Q."/>
            <person name="Rollins J.A."/>
            <person name="Lebrun M.H."/>
            <person name="Dickman M."/>
        </authorList>
    </citation>
    <scope>NUCLEOTIDE SEQUENCE [LARGE SCALE GENOMIC DNA]</scope>
    <source>
        <strain evidence="3">ATCC 18683 / 1980 / Ss-1</strain>
    </source>
</reference>
<dbReference type="AlphaFoldDB" id="A7EJ33"/>
<dbReference type="InParanoid" id="A7EJ33"/>
<protein>
    <recommendedName>
        <fullName evidence="4">Cell wall protein</fullName>
    </recommendedName>
</protein>
<sequence length="222" mass="23255">MQPLTLMVLFLASTSFAVITTTPARKAAVARVASPKRLSPANPPTANDVKNSLDNWATSVNTVNAYLDDPNNSTKLKTAIAFARDEPIQLATLMKTPNLSPAGIKSAKVLMANFPSIVSNLQNVYTGVMTTQDATMAVNFNRCCTVLPNIGSLWAAATNATRVKDTLPPNLEAQCGMMSCNVGVSGVQAQAQAASNVTGSAMASGVARAKIETALPLKEAQM</sequence>
<keyword evidence="3" id="KW-1185">Reference proteome</keyword>